<sequence length="105" mass="10665">MFDVGDEHAIALAGFAGFDVEQELGHEVQRQALGAGTGALRASQHQVEDVLEQVAGVTRGNEPLDAVDVPGPVGLLDSFGSGSAHIGAGIRLGEHHGRSPAAFGG</sequence>
<name>A0A654ZY62_MYCTX</name>
<protein>
    <submittedName>
        <fullName evidence="1">Uncharacterized protein</fullName>
    </submittedName>
</protein>
<dbReference type="Proteomes" id="UP000045842">
    <property type="component" value="Unassembled WGS sequence"/>
</dbReference>
<dbReference type="EMBL" id="CSAD01001059">
    <property type="protein sequence ID" value="COW80946.1"/>
    <property type="molecule type" value="Genomic_DNA"/>
</dbReference>
<reference evidence="3 4" key="1">
    <citation type="submission" date="2015-03" db="EMBL/GenBank/DDBJ databases">
        <authorList>
            <consortium name="Pathogen Informatics"/>
        </authorList>
    </citation>
    <scope>NUCLEOTIDE SEQUENCE [LARGE SCALE GENOMIC DNA]</scope>
    <source>
        <strain evidence="1 4">Bir 185</strain>
        <strain evidence="2 3">G09801536</strain>
    </source>
</reference>
<organism evidence="1 4">
    <name type="scientific">Mycobacterium tuberculosis</name>
    <dbReference type="NCBI Taxonomy" id="1773"/>
    <lineage>
        <taxon>Bacteria</taxon>
        <taxon>Bacillati</taxon>
        <taxon>Actinomycetota</taxon>
        <taxon>Actinomycetes</taxon>
        <taxon>Mycobacteriales</taxon>
        <taxon>Mycobacteriaceae</taxon>
        <taxon>Mycobacterium</taxon>
        <taxon>Mycobacterium tuberculosis complex</taxon>
    </lineage>
</organism>
<proteinExistence type="predicted"/>
<gene>
    <name evidence="2" type="ORF">ERS007679_04337</name>
    <name evidence="1" type="ORF">ERS027659_01593</name>
</gene>
<evidence type="ECO:0000313" key="1">
    <source>
        <dbReference type="EMBL" id="CKR51294.1"/>
    </source>
</evidence>
<evidence type="ECO:0000313" key="4">
    <source>
        <dbReference type="Proteomes" id="UP000050164"/>
    </source>
</evidence>
<dbReference type="Proteomes" id="UP000050164">
    <property type="component" value="Unassembled WGS sequence"/>
</dbReference>
<dbReference type="EMBL" id="CNFT01000306">
    <property type="protein sequence ID" value="CKR51294.1"/>
    <property type="molecule type" value="Genomic_DNA"/>
</dbReference>
<evidence type="ECO:0000313" key="2">
    <source>
        <dbReference type="EMBL" id="COW80946.1"/>
    </source>
</evidence>
<accession>A0A654ZY62</accession>
<evidence type="ECO:0000313" key="3">
    <source>
        <dbReference type="Proteomes" id="UP000045842"/>
    </source>
</evidence>
<dbReference type="AlphaFoldDB" id="A0A654ZY62"/>